<sequence>MAINPAQFHLVNVADTCSVWNILSSATLHAAAKRAGCSFCITDVVRYELLVKPRSKPNPSDTELQKRLCIEQALGGFPSHSCSMADLSLVSALEQRKKLGKGELSSIAFAMRIRQAVITDDLKAAKLARASGHDLTQTTPHLLAWLDFNGALTNVEKQDVLTQHIALNGSLAEHLARAIEMAGQCKANASGSGATAPLATKPPAL</sequence>
<proteinExistence type="predicted"/>
<dbReference type="RefSeq" id="WP_099875859.1">
    <property type="nucleotide sequence ID" value="NZ_CP024608.1"/>
</dbReference>
<accession>A0A2D2DLD7</accession>
<keyword evidence="2" id="KW-1185">Reference proteome</keyword>
<name>A0A2D2DLD7_9BURK</name>
<organism evidence="1 2">
    <name type="scientific">Massilia violaceinigra</name>
    <dbReference type="NCBI Taxonomy" id="2045208"/>
    <lineage>
        <taxon>Bacteria</taxon>
        <taxon>Pseudomonadati</taxon>
        <taxon>Pseudomonadota</taxon>
        <taxon>Betaproteobacteria</taxon>
        <taxon>Burkholderiales</taxon>
        <taxon>Oxalobacteraceae</taxon>
        <taxon>Telluria group</taxon>
        <taxon>Massilia</taxon>
    </lineage>
</organism>
<protein>
    <recommendedName>
        <fullName evidence="3">PIN domain-containing protein</fullName>
    </recommendedName>
</protein>
<evidence type="ECO:0008006" key="3">
    <source>
        <dbReference type="Google" id="ProtNLM"/>
    </source>
</evidence>
<dbReference type="OrthoDB" id="581665at2"/>
<gene>
    <name evidence="1" type="ORF">CR152_15625</name>
</gene>
<reference evidence="1" key="1">
    <citation type="submission" date="2017-10" db="EMBL/GenBank/DDBJ databases">
        <title>Massilia psychrophilum sp. nov., a novel purple-pigmented bacterium isolated from Tianshan glacier, Xinjiang Municipality, China.</title>
        <authorList>
            <person name="Wang H."/>
        </authorList>
    </citation>
    <scope>NUCLEOTIDE SEQUENCE [LARGE SCALE GENOMIC DNA]</scope>
    <source>
        <strain evidence="1">B2</strain>
    </source>
</reference>
<dbReference type="EMBL" id="CP024608">
    <property type="protein sequence ID" value="ATQ75796.1"/>
    <property type="molecule type" value="Genomic_DNA"/>
</dbReference>
<dbReference type="AlphaFoldDB" id="A0A2D2DLD7"/>
<evidence type="ECO:0000313" key="2">
    <source>
        <dbReference type="Proteomes" id="UP000229897"/>
    </source>
</evidence>
<dbReference type="Proteomes" id="UP000229897">
    <property type="component" value="Chromosome"/>
</dbReference>
<dbReference type="KEGG" id="mass:CR152_15625"/>
<evidence type="ECO:0000313" key="1">
    <source>
        <dbReference type="EMBL" id="ATQ75796.1"/>
    </source>
</evidence>